<evidence type="ECO:0000256" key="6">
    <source>
        <dbReference type="SAM" id="MobiDB-lite"/>
    </source>
</evidence>
<sequence>MEIDECRKLLLNKALQINVPNAQRFVDYIISHRLPAEIRQYSSASIQQLRSLFSDYLEAHPLRQEIDMDEYRKLLLNKTMQIDARNAHRFVNYIVSNKSPAEIARYLSGSIQQLRSLFREVITYLEAHPPLIQQLPLQKPPSWGHGHGLQFPQPQLHPSSSFPGNQAQVPLPHGQPQFDPRFSFNRIQPPLFPFSPIETVHRGQLQFYPSSSTDRIQPQLLPVVQIGQPLPQIRPSANFNEIQPQFPTNVHSNALQSADRNASQSVAGGSSRRSQRCYNHFNGGCKNRKCQYCHWSYLSGLKFELPNHSLERLPLLGEEIRQLLISQQPSVVPIEHLPMIYFAKYGKSLFVTDFKPEVQQLGEKGSYSLICLLMRLDTIKVIESDGQQCAALGGDALESSGSAADSKLVLAPPNTRHIVTIYIAFSRQSTFTVRGAWSYFRKFGPVTFLQILGAMRGWVSFLYPETVKLLLSETRSNRHLILGAVVHIFSSMEKLERTVSGQEESDKVSDVNVSYEHHIGGKSSSKFELSPEKLNNECDKVTSADKSSSTVAHGMASEGDNAVEPSDLSNRSDKASADQDIDDSGLQDDLAVDSSCYEQTNSPTDCTLP</sequence>
<dbReference type="EMBL" id="CM000761">
    <property type="protein sequence ID" value="KXG36562.1"/>
    <property type="molecule type" value="Genomic_DNA"/>
</dbReference>
<dbReference type="OrthoDB" id="10320402at2759"/>
<keyword evidence="5" id="KW-0238">DNA-binding</keyword>
<evidence type="ECO:0000256" key="3">
    <source>
        <dbReference type="ARBA" id="ARBA00022833"/>
    </source>
</evidence>
<reference evidence="8" key="2">
    <citation type="journal article" date="2018" name="Plant J.">
        <title>The Sorghum bicolor reference genome: improved assembly, gene annotations, a transcriptome atlas, and signatures of genome organization.</title>
        <authorList>
            <person name="McCormick R.F."/>
            <person name="Truong S.K."/>
            <person name="Sreedasyam A."/>
            <person name="Jenkins J."/>
            <person name="Shu S."/>
            <person name="Sims D."/>
            <person name="Kennedy M."/>
            <person name="Amirebrahimi M."/>
            <person name="Weers B.D."/>
            <person name="McKinley B."/>
            <person name="Mattison A."/>
            <person name="Morishige D.T."/>
            <person name="Grimwood J."/>
            <person name="Schmutz J."/>
            <person name="Mullet J.E."/>
        </authorList>
    </citation>
    <scope>NUCLEOTIDE SEQUENCE [LARGE SCALE GENOMIC DNA]</scope>
    <source>
        <strain evidence="8">cv. BTx623</strain>
    </source>
</reference>
<proteinExistence type="predicted"/>
<dbReference type="Proteomes" id="UP000000768">
    <property type="component" value="Chromosome 2"/>
</dbReference>
<dbReference type="GO" id="GO:0008270">
    <property type="term" value="F:zinc ion binding"/>
    <property type="evidence" value="ECO:0007669"/>
    <property type="project" value="UniProtKB-KW"/>
</dbReference>
<dbReference type="OMA" id="AYREKHE"/>
<name>A0A1B6QF60_SORBI</name>
<evidence type="ECO:0000256" key="2">
    <source>
        <dbReference type="ARBA" id="ARBA00022771"/>
    </source>
</evidence>
<dbReference type="AlphaFoldDB" id="A0A1B6QF60"/>
<dbReference type="InParanoid" id="A0A1B6QF60"/>
<protein>
    <submittedName>
        <fullName evidence="7">Uncharacterized protein</fullName>
    </submittedName>
</protein>
<dbReference type="FunCoup" id="A0A1B6QF60">
    <property type="interactions" value="294"/>
</dbReference>
<dbReference type="PANTHER" id="PTHR24009">
    <property type="entry name" value="RNA-BINDING (RRM/RBD/RNP MOTIFS)"/>
    <property type="match status" value="1"/>
</dbReference>
<evidence type="ECO:0000256" key="1">
    <source>
        <dbReference type="ARBA" id="ARBA00022723"/>
    </source>
</evidence>
<keyword evidence="1" id="KW-0479">Metal-binding</keyword>
<keyword evidence="4" id="KW-0694">RNA-binding</keyword>
<evidence type="ECO:0000256" key="4">
    <source>
        <dbReference type="ARBA" id="ARBA00022884"/>
    </source>
</evidence>
<keyword evidence="3" id="KW-0862">Zinc</keyword>
<keyword evidence="8" id="KW-1185">Reference proteome</keyword>
<feature type="compositionally biased region" description="Polar residues" evidence="6">
    <location>
        <begin position="596"/>
        <end position="609"/>
    </location>
</feature>
<dbReference type="GO" id="GO:0003723">
    <property type="term" value="F:RNA binding"/>
    <property type="evidence" value="ECO:0007669"/>
    <property type="project" value="UniProtKB-KW"/>
</dbReference>
<reference evidence="7 8" key="1">
    <citation type="journal article" date="2009" name="Nature">
        <title>The Sorghum bicolor genome and the diversification of grasses.</title>
        <authorList>
            <person name="Paterson A.H."/>
            <person name="Bowers J.E."/>
            <person name="Bruggmann R."/>
            <person name="Dubchak I."/>
            <person name="Grimwood J."/>
            <person name="Gundlach H."/>
            <person name="Haberer G."/>
            <person name="Hellsten U."/>
            <person name="Mitros T."/>
            <person name="Poliakov A."/>
            <person name="Schmutz J."/>
            <person name="Spannagl M."/>
            <person name="Tang H."/>
            <person name="Wang X."/>
            <person name="Wicker T."/>
            <person name="Bharti A.K."/>
            <person name="Chapman J."/>
            <person name="Feltus F.A."/>
            <person name="Gowik U."/>
            <person name="Grigoriev I.V."/>
            <person name="Lyons E."/>
            <person name="Maher C.A."/>
            <person name="Martis M."/>
            <person name="Narechania A."/>
            <person name="Otillar R.P."/>
            <person name="Penning B.W."/>
            <person name="Salamov A.A."/>
            <person name="Wang Y."/>
            <person name="Zhang L."/>
            <person name="Carpita N.C."/>
            <person name="Freeling M."/>
            <person name="Gingle A.R."/>
            <person name="Hash C.T."/>
            <person name="Keller B."/>
            <person name="Klein P."/>
            <person name="Kresovich S."/>
            <person name="McCann M.C."/>
            <person name="Ming R."/>
            <person name="Peterson D.G."/>
            <person name="Mehboob-ur-Rahman"/>
            <person name="Ware D."/>
            <person name="Westhoff P."/>
            <person name="Mayer K.F."/>
            <person name="Messing J."/>
            <person name="Rokhsar D.S."/>
        </authorList>
    </citation>
    <scope>NUCLEOTIDE SEQUENCE [LARGE SCALE GENOMIC DNA]</scope>
    <source>
        <strain evidence="8">cv. BTx623</strain>
    </source>
</reference>
<feature type="region of interest" description="Disordered" evidence="6">
    <location>
        <begin position="136"/>
        <end position="170"/>
    </location>
</feature>
<evidence type="ECO:0000313" key="7">
    <source>
        <dbReference type="EMBL" id="KXG36562.1"/>
    </source>
</evidence>
<feature type="region of interest" description="Disordered" evidence="6">
    <location>
        <begin position="539"/>
        <end position="609"/>
    </location>
</feature>
<dbReference type="PANTHER" id="PTHR24009:SF0">
    <property type="entry name" value="ZINC FINGER CCCH DOMAIN-CONTAINING PROTEIN 18"/>
    <property type="match status" value="1"/>
</dbReference>
<organism evidence="7 8">
    <name type="scientific">Sorghum bicolor</name>
    <name type="common">Sorghum</name>
    <name type="synonym">Sorghum vulgare</name>
    <dbReference type="NCBI Taxonomy" id="4558"/>
    <lineage>
        <taxon>Eukaryota</taxon>
        <taxon>Viridiplantae</taxon>
        <taxon>Streptophyta</taxon>
        <taxon>Embryophyta</taxon>
        <taxon>Tracheophyta</taxon>
        <taxon>Spermatophyta</taxon>
        <taxon>Magnoliopsida</taxon>
        <taxon>Liliopsida</taxon>
        <taxon>Poales</taxon>
        <taxon>Poaceae</taxon>
        <taxon>PACMAD clade</taxon>
        <taxon>Panicoideae</taxon>
        <taxon>Andropogonodae</taxon>
        <taxon>Andropogoneae</taxon>
        <taxon>Sorghinae</taxon>
        <taxon>Sorghum</taxon>
    </lineage>
</organism>
<evidence type="ECO:0000256" key="5">
    <source>
        <dbReference type="ARBA" id="ARBA00023125"/>
    </source>
</evidence>
<feature type="compositionally biased region" description="Polar residues" evidence="6">
    <location>
        <begin position="152"/>
        <end position="168"/>
    </location>
</feature>
<accession>A0A1B6QF60</accession>
<keyword evidence="2" id="KW-0863">Zinc-finger</keyword>
<dbReference type="Gramene" id="KXG36562">
    <property type="protein sequence ID" value="KXG36562"/>
    <property type="gene ID" value="SORBI_3002G354700"/>
</dbReference>
<dbReference type="GO" id="GO:0003677">
    <property type="term" value="F:DNA binding"/>
    <property type="evidence" value="ECO:0007669"/>
    <property type="project" value="UniProtKB-KW"/>
</dbReference>
<gene>
    <name evidence="7" type="ORF">SORBI_3002G354700</name>
</gene>
<dbReference type="STRING" id="4558.A0A1B6QF60"/>
<evidence type="ECO:0000313" key="8">
    <source>
        <dbReference type="Proteomes" id="UP000000768"/>
    </source>
</evidence>